<comment type="caution">
    <text evidence="2">The sequence shown here is derived from an EMBL/GenBank/DDBJ whole genome shotgun (WGS) entry which is preliminary data.</text>
</comment>
<accession>A0ABS9SXN8</accession>
<dbReference type="Pfam" id="PF13471">
    <property type="entry name" value="Transglut_core3"/>
    <property type="match status" value="1"/>
</dbReference>
<dbReference type="RefSeq" id="WP_241063151.1">
    <property type="nucleotide sequence ID" value="NZ_JAKWJU010000002.1"/>
</dbReference>
<dbReference type="InterPro" id="IPR053521">
    <property type="entry name" value="McjB-like"/>
</dbReference>
<feature type="domain" description="Microcin J25-processing protein McjB C-terminal" evidence="1">
    <location>
        <begin position="20"/>
        <end position="130"/>
    </location>
</feature>
<protein>
    <submittedName>
        <fullName evidence="2">Lasso peptide biosynthesis B2 protein</fullName>
    </submittedName>
</protein>
<dbReference type="InterPro" id="IPR032708">
    <property type="entry name" value="McjB_C"/>
</dbReference>
<dbReference type="EMBL" id="JAKWJU010000002">
    <property type="protein sequence ID" value="MCH6161043.1"/>
    <property type="molecule type" value="Genomic_DNA"/>
</dbReference>
<keyword evidence="3" id="KW-1185">Reference proteome</keyword>
<reference evidence="2" key="1">
    <citation type="submission" date="2022-03" db="EMBL/GenBank/DDBJ databases">
        <authorList>
            <person name="Santos J.D.N."/>
            <person name="Kallscheuer N."/>
            <person name="Jogler C."/>
            <person name="Lage O.M."/>
        </authorList>
    </citation>
    <scope>NUCLEOTIDE SEQUENCE</scope>
    <source>
        <strain evidence="2">M600PL45_2</strain>
    </source>
</reference>
<dbReference type="Proteomes" id="UP001166784">
    <property type="component" value="Unassembled WGS sequence"/>
</dbReference>
<dbReference type="NCBIfam" id="NF033537">
    <property type="entry name" value="lasso_biosyn_B2"/>
    <property type="match status" value="1"/>
</dbReference>
<proteinExistence type="predicted"/>
<organism evidence="2 3">
    <name type="scientific">Streptomyces marispadix</name>
    <dbReference type="NCBI Taxonomy" id="2922868"/>
    <lineage>
        <taxon>Bacteria</taxon>
        <taxon>Bacillati</taxon>
        <taxon>Actinomycetota</taxon>
        <taxon>Actinomycetes</taxon>
        <taxon>Kitasatosporales</taxon>
        <taxon>Streptomycetaceae</taxon>
        <taxon>Streptomyces</taxon>
    </lineage>
</organism>
<evidence type="ECO:0000313" key="3">
    <source>
        <dbReference type="Proteomes" id="UP001166784"/>
    </source>
</evidence>
<reference evidence="2" key="2">
    <citation type="journal article" date="2023" name="Int. J. Syst. Evol. Microbiol.">
        <title>Streptomyces marispadix sp. nov., isolated from marine beach sediment of the Northern Coast of Portugal.</title>
        <authorList>
            <person name="dos Santos J.D.N."/>
            <person name="Vitorino I.R."/>
            <person name="Kallscheuer N."/>
            <person name="Srivastava A."/>
            <person name="Krautwurst S."/>
            <person name="Marz M."/>
            <person name="Jogler C."/>
            <person name="Lobo Da Cunha A."/>
            <person name="Catita J."/>
            <person name="Goncalves H."/>
            <person name="Gonzalez I."/>
            <person name="Reyes F."/>
            <person name="Lage O.M."/>
        </authorList>
    </citation>
    <scope>NUCLEOTIDE SEQUENCE</scope>
    <source>
        <strain evidence="2">M600PL45_2</strain>
    </source>
</reference>
<sequence length="135" mass="15195">MPASVNALPPLAWWRRPPVLLAVAGAWWLARQSPARIQAVLKVLRRGARPATYAQAQQARNDVLATSVQCNGEGCLQRSLATTLLCRLRGTWPTWCTGVRTMPFTAHAWVQVDDRIVDEPYPDDYYRPMLVVTPR</sequence>
<name>A0ABS9SXN8_9ACTN</name>
<gene>
    <name evidence="2" type="ORF">MMA15_11705</name>
</gene>
<evidence type="ECO:0000313" key="2">
    <source>
        <dbReference type="EMBL" id="MCH6161043.1"/>
    </source>
</evidence>
<evidence type="ECO:0000259" key="1">
    <source>
        <dbReference type="Pfam" id="PF13471"/>
    </source>
</evidence>